<name>A0AAW0H050_MYOGA</name>
<comment type="caution">
    <text evidence="1">The sequence shown here is derived from an EMBL/GenBank/DDBJ whole genome shotgun (WGS) entry which is preliminary data.</text>
</comment>
<accession>A0AAW0H050</accession>
<evidence type="ECO:0000313" key="1">
    <source>
        <dbReference type="EMBL" id="KAK7796389.1"/>
    </source>
</evidence>
<dbReference type="EMBL" id="JBBHLL010001221">
    <property type="protein sequence ID" value="KAK7796389.1"/>
    <property type="molecule type" value="Genomic_DNA"/>
</dbReference>
<evidence type="ECO:0000313" key="2">
    <source>
        <dbReference type="Proteomes" id="UP001488838"/>
    </source>
</evidence>
<proteinExistence type="predicted"/>
<sequence length="80" mass="9018">MRDVTDLCQDPEGQGPSQYRALLKTLYKFQRYESETFTLSPEADNSTLAEASSFPSMVTHEEIGSRVAHHVDSGQRPMQI</sequence>
<organism evidence="1 2">
    <name type="scientific">Myodes glareolus</name>
    <name type="common">Bank vole</name>
    <name type="synonym">Clethrionomys glareolus</name>
    <dbReference type="NCBI Taxonomy" id="447135"/>
    <lineage>
        <taxon>Eukaryota</taxon>
        <taxon>Metazoa</taxon>
        <taxon>Chordata</taxon>
        <taxon>Craniata</taxon>
        <taxon>Vertebrata</taxon>
        <taxon>Euteleostomi</taxon>
        <taxon>Mammalia</taxon>
        <taxon>Eutheria</taxon>
        <taxon>Euarchontoglires</taxon>
        <taxon>Glires</taxon>
        <taxon>Rodentia</taxon>
        <taxon>Myomorpha</taxon>
        <taxon>Muroidea</taxon>
        <taxon>Cricetidae</taxon>
        <taxon>Arvicolinae</taxon>
        <taxon>Myodes</taxon>
    </lineage>
</organism>
<dbReference type="AlphaFoldDB" id="A0AAW0H050"/>
<dbReference type="Proteomes" id="UP001488838">
    <property type="component" value="Unassembled WGS sequence"/>
</dbReference>
<keyword evidence="2" id="KW-1185">Reference proteome</keyword>
<gene>
    <name evidence="1" type="ORF">U0070_010653</name>
</gene>
<protein>
    <submittedName>
        <fullName evidence="1">Uncharacterized protein</fullName>
    </submittedName>
</protein>
<reference evidence="1 2" key="1">
    <citation type="journal article" date="2023" name="bioRxiv">
        <title>Conserved and derived expression patterns and positive selection on dental genes reveal complex evolutionary context of ever-growing rodent molars.</title>
        <authorList>
            <person name="Calamari Z.T."/>
            <person name="Song A."/>
            <person name="Cohen E."/>
            <person name="Akter M."/>
            <person name="Roy R.D."/>
            <person name="Hallikas O."/>
            <person name="Christensen M.M."/>
            <person name="Li P."/>
            <person name="Marangoni P."/>
            <person name="Jernvall J."/>
            <person name="Klein O.D."/>
        </authorList>
    </citation>
    <scope>NUCLEOTIDE SEQUENCE [LARGE SCALE GENOMIC DNA]</scope>
    <source>
        <strain evidence="1">V071</strain>
    </source>
</reference>